<evidence type="ECO:0000313" key="1">
    <source>
        <dbReference type="EMBL" id="KKN80605.1"/>
    </source>
</evidence>
<dbReference type="EMBL" id="LAZR01000228">
    <property type="protein sequence ID" value="KKN80605.1"/>
    <property type="molecule type" value="Genomic_DNA"/>
</dbReference>
<protein>
    <submittedName>
        <fullName evidence="1">Uncharacterized protein</fullName>
    </submittedName>
</protein>
<dbReference type="AlphaFoldDB" id="A0A0F9TH95"/>
<proteinExistence type="predicted"/>
<comment type="caution">
    <text evidence="1">The sequence shown here is derived from an EMBL/GenBank/DDBJ whole genome shotgun (WGS) entry which is preliminary data.</text>
</comment>
<name>A0A0F9TH95_9ZZZZ</name>
<sequence length="403" mass="44169">MLIVTRTRQHVRSLSADEKSLVHGFCDQSLSGRDTERANRLLRQIRQEDSWLVCDCVAPAPVMHVALLDSGRLVLRNNPGNDAHAPGCICGKSVQSGNRTVQYASTHSTVRFDSSDQIALHVEFSSTETLQTPQISRSSANAKPGPKKPILSLLLTLCDDARLNDYNPAHKLSVSEQFARIRQVSERYSLAQGIPLSNAMDTKIDMPRMIQLGKRLAGYEKAATRPMGLLFDRVNGAKSRKLSLLDGKSMGFFGHVERYGPISEPMLAMATVTNQQPGSKFFELGHVALIPSVSDRLLFPVGSKVERELVAQLIGLLDWLQGKGVTVTLHRHLFAGDDQPKLQLKGRGRVLSILLREGGVSDPHPSPPSPDLLTVVSAEEFTSIKRKVAGIFMSDTHAKGADK</sequence>
<accession>A0A0F9TH95</accession>
<gene>
    <name evidence="1" type="ORF">LCGC14_0328240</name>
</gene>
<reference evidence="1" key="1">
    <citation type="journal article" date="2015" name="Nature">
        <title>Complex archaea that bridge the gap between prokaryotes and eukaryotes.</title>
        <authorList>
            <person name="Spang A."/>
            <person name="Saw J.H."/>
            <person name="Jorgensen S.L."/>
            <person name="Zaremba-Niedzwiedzka K."/>
            <person name="Martijn J."/>
            <person name="Lind A.E."/>
            <person name="van Eijk R."/>
            <person name="Schleper C."/>
            <person name="Guy L."/>
            <person name="Ettema T.J."/>
        </authorList>
    </citation>
    <scope>NUCLEOTIDE SEQUENCE</scope>
</reference>
<organism evidence="1">
    <name type="scientific">marine sediment metagenome</name>
    <dbReference type="NCBI Taxonomy" id="412755"/>
    <lineage>
        <taxon>unclassified sequences</taxon>
        <taxon>metagenomes</taxon>
        <taxon>ecological metagenomes</taxon>
    </lineage>
</organism>